<dbReference type="PANTHER" id="PTHR34512">
    <property type="entry name" value="CELL SURFACE PROTEIN"/>
    <property type="match status" value="1"/>
</dbReference>
<evidence type="ECO:0000313" key="2">
    <source>
        <dbReference type="EMBL" id="MFC5471333.1"/>
    </source>
</evidence>
<name>A0ABW0M002_9BACL</name>
<dbReference type="RefSeq" id="WP_209744464.1">
    <property type="nucleotide sequence ID" value="NZ_JBHSMH010000097.1"/>
</dbReference>
<feature type="domain" description="Pyrrolo-quinoline quinone repeat" evidence="1">
    <location>
        <begin position="262"/>
        <end position="399"/>
    </location>
</feature>
<reference evidence="3" key="1">
    <citation type="journal article" date="2019" name="Int. J. Syst. Evol. Microbiol.">
        <title>The Global Catalogue of Microorganisms (GCM) 10K type strain sequencing project: providing services to taxonomists for standard genome sequencing and annotation.</title>
        <authorList>
            <consortium name="The Broad Institute Genomics Platform"/>
            <consortium name="The Broad Institute Genome Sequencing Center for Infectious Disease"/>
            <person name="Wu L."/>
            <person name="Ma J."/>
        </authorList>
    </citation>
    <scope>NUCLEOTIDE SEQUENCE [LARGE SCALE GENOMIC DNA]</scope>
    <source>
        <strain evidence="3">CCUG 57113</strain>
    </source>
</reference>
<dbReference type="Pfam" id="PF13360">
    <property type="entry name" value="PQQ_2"/>
    <property type="match status" value="2"/>
</dbReference>
<evidence type="ECO:0000313" key="3">
    <source>
        <dbReference type="Proteomes" id="UP001596105"/>
    </source>
</evidence>
<sequence>MALKAYQLTSIIILLALLAVIVACTAETIEKEAPRIAMFRGDAAHSGVYETEGVPELTGEKWRLNLGSPSNGSPTIAGKSLFIGADNGILRAIDPEEGKVKWTYKAKGKIRSTPAVYEDEVYFTDDLGNAYALNEASGTVRWTAKLDGPIGGKPVASDTWDYYLSSPVVDASAIYVGSAGRSFVALDRKSGQLLWKRESETGTFHSTAALTEKAVYIGDDLGTLYALNIRNGNILWTAKTIAPFQSSPSVRDGVVYIGGRDTFVHAYEADTGEPLWRHSSGTSWVPSSPATTDSLVVVGSSDAGLVHVLDRMTGKRKLNFILPERSRVFSSPAIAGNVMYFGTAFTDGKFEKDALYAVDLDTGKLAWRFDGTKAPIVASPIVWNGVVYYASQDGYLFALQ</sequence>
<organism evidence="2 3">
    <name type="scientific">Cohnella suwonensis</name>
    <dbReference type="NCBI Taxonomy" id="696072"/>
    <lineage>
        <taxon>Bacteria</taxon>
        <taxon>Bacillati</taxon>
        <taxon>Bacillota</taxon>
        <taxon>Bacilli</taxon>
        <taxon>Bacillales</taxon>
        <taxon>Paenibacillaceae</taxon>
        <taxon>Cohnella</taxon>
    </lineage>
</organism>
<accession>A0ABW0M002</accession>
<proteinExistence type="predicted"/>
<keyword evidence="3" id="KW-1185">Reference proteome</keyword>
<dbReference type="InterPro" id="IPR018391">
    <property type="entry name" value="PQQ_b-propeller_rpt"/>
</dbReference>
<dbReference type="SUPFAM" id="SSF50998">
    <property type="entry name" value="Quinoprotein alcohol dehydrogenase-like"/>
    <property type="match status" value="2"/>
</dbReference>
<dbReference type="SMART" id="SM00564">
    <property type="entry name" value="PQQ"/>
    <property type="match status" value="7"/>
</dbReference>
<dbReference type="Gene3D" id="2.40.10.480">
    <property type="match status" value="1"/>
</dbReference>
<dbReference type="InterPro" id="IPR002372">
    <property type="entry name" value="PQQ_rpt_dom"/>
</dbReference>
<dbReference type="Gene3D" id="2.130.10.10">
    <property type="entry name" value="YVTN repeat-like/Quinoprotein amine dehydrogenase"/>
    <property type="match status" value="2"/>
</dbReference>
<dbReference type="InterPro" id="IPR011047">
    <property type="entry name" value="Quinoprotein_ADH-like_sf"/>
</dbReference>
<dbReference type="InterPro" id="IPR015943">
    <property type="entry name" value="WD40/YVTN_repeat-like_dom_sf"/>
</dbReference>
<dbReference type="PROSITE" id="PS51257">
    <property type="entry name" value="PROKAR_LIPOPROTEIN"/>
    <property type="match status" value="1"/>
</dbReference>
<evidence type="ECO:0000259" key="1">
    <source>
        <dbReference type="Pfam" id="PF13360"/>
    </source>
</evidence>
<feature type="domain" description="Pyrrolo-quinoline quinone repeat" evidence="1">
    <location>
        <begin position="61"/>
        <end position="199"/>
    </location>
</feature>
<comment type="caution">
    <text evidence="2">The sequence shown here is derived from an EMBL/GenBank/DDBJ whole genome shotgun (WGS) entry which is preliminary data.</text>
</comment>
<dbReference type="PANTHER" id="PTHR34512:SF30">
    <property type="entry name" value="OUTER MEMBRANE PROTEIN ASSEMBLY FACTOR BAMB"/>
    <property type="match status" value="1"/>
</dbReference>
<dbReference type="Proteomes" id="UP001596105">
    <property type="component" value="Unassembled WGS sequence"/>
</dbReference>
<protein>
    <submittedName>
        <fullName evidence="2">PQQ-binding-like beta-propeller repeat protein</fullName>
    </submittedName>
</protein>
<gene>
    <name evidence="2" type="ORF">ACFPPD_21835</name>
</gene>
<dbReference type="EMBL" id="JBHSMH010000097">
    <property type="protein sequence ID" value="MFC5471333.1"/>
    <property type="molecule type" value="Genomic_DNA"/>
</dbReference>